<keyword evidence="7" id="KW-1185">Reference proteome</keyword>
<dbReference type="HAMAP" id="MF_01384">
    <property type="entry name" value="UreD"/>
    <property type="match status" value="1"/>
</dbReference>
<dbReference type="PANTHER" id="PTHR33643">
    <property type="entry name" value="UREASE ACCESSORY PROTEIN D"/>
    <property type="match status" value="1"/>
</dbReference>
<dbReference type="PANTHER" id="PTHR33643:SF1">
    <property type="entry name" value="UREASE ACCESSORY PROTEIN D"/>
    <property type="match status" value="1"/>
</dbReference>
<evidence type="ECO:0000313" key="6">
    <source>
        <dbReference type="EMBL" id="UZW76547.1"/>
    </source>
</evidence>
<dbReference type="Proteomes" id="UP001164472">
    <property type="component" value="Chromosome"/>
</dbReference>
<reference evidence="6" key="1">
    <citation type="submission" date="2022-07" db="EMBL/GenBank/DDBJ databases">
        <title>Alkalimarinus sp. nov., isolated from gut of a Alitta virens.</title>
        <authorList>
            <person name="Yang A.I."/>
            <person name="Shin N.-R."/>
        </authorList>
    </citation>
    <scope>NUCLEOTIDE SEQUENCE</scope>
    <source>
        <strain evidence="6">FA028</strain>
    </source>
</reference>
<dbReference type="GO" id="GO:0005737">
    <property type="term" value="C:cytoplasm"/>
    <property type="evidence" value="ECO:0007669"/>
    <property type="project" value="UniProtKB-SubCell"/>
</dbReference>
<proteinExistence type="inferred from homology"/>
<dbReference type="RefSeq" id="WP_251812829.1">
    <property type="nucleotide sequence ID" value="NZ_CP101527.1"/>
</dbReference>
<name>A0A9E8HLY3_9ALTE</name>
<comment type="subunit">
    <text evidence="4">UreD, UreF and UreG form a complex that acts as a GTP-hydrolysis-dependent molecular chaperone, activating the urease apoprotein by helping to assemble the nickel containing metallocenter of UreC. The UreE protein probably delivers the nickel.</text>
</comment>
<dbReference type="Pfam" id="PF01774">
    <property type="entry name" value="UreD"/>
    <property type="match status" value="1"/>
</dbReference>
<dbReference type="InterPro" id="IPR002669">
    <property type="entry name" value="UreD"/>
</dbReference>
<dbReference type="AlphaFoldDB" id="A0A9E8HLY3"/>
<protein>
    <recommendedName>
        <fullName evidence="4">Urease accessory protein UreD</fullName>
    </recommendedName>
</protein>
<feature type="compositionally biased region" description="Low complexity" evidence="5">
    <location>
        <begin position="1"/>
        <end position="18"/>
    </location>
</feature>
<comment type="similarity">
    <text evidence="1 4">Belongs to the UreD family.</text>
</comment>
<evidence type="ECO:0000256" key="3">
    <source>
        <dbReference type="ARBA" id="ARBA00023186"/>
    </source>
</evidence>
<comment type="function">
    <text evidence="4">Required for maturation of urease via the functional incorporation of the urease nickel metallocenter.</text>
</comment>
<comment type="subcellular location">
    <subcellularLocation>
        <location evidence="4">Cytoplasm</location>
    </subcellularLocation>
</comment>
<sequence>MDNDRSSASLSSIAQSDDTTPSALTVGTKHTDDFDSSGNRHYTNAGHGYGVHRKWLAELTLGFVAGPDKTLMKDFRFKGPLRVQRPFYPEGEPCHVYILHPPGGLVSGDNLKIDINCYKNSHAVLTTPSAGKIYQADSCNVEQHQIINLRVDDAVCEWLPQETIVFNGANGYLNTELELSEGAKFIGWDIYCLGRTAGNKPFNQGRVVQTLKVTKAGTPLLIERQVVHGGSDELAHRYGFSGHSVSGTLVAFGLANLPQSVVLLRKSIARVSDEMNVKGVLAVTQRLDLLIVRYLGPCSEEGKNLFIHCWKLLRQELLELDASEPRIWLT</sequence>
<dbReference type="GO" id="GO:0016151">
    <property type="term" value="F:nickel cation binding"/>
    <property type="evidence" value="ECO:0007669"/>
    <property type="project" value="UniProtKB-UniRule"/>
</dbReference>
<feature type="region of interest" description="Disordered" evidence="5">
    <location>
        <begin position="1"/>
        <end position="40"/>
    </location>
</feature>
<keyword evidence="4" id="KW-0963">Cytoplasm</keyword>
<dbReference type="EMBL" id="CP101527">
    <property type="protein sequence ID" value="UZW76547.1"/>
    <property type="molecule type" value="Genomic_DNA"/>
</dbReference>
<gene>
    <name evidence="4" type="primary">ureD</name>
    <name evidence="6" type="ORF">NNL22_08185</name>
</gene>
<evidence type="ECO:0000256" key="4">
    <source>
        <dbReference type="HAMAP-Rule" id="MF_01384"/>
    </source>
</evidence>
<evidence type="ECO:0000256" key="2">
    <source>
        <dbReference type="ARBA" id="ARBA00022988"/>
    </source>
</evidence>
<accession>A0A9E8HLY3</accession>
<keyword evidence="3 4" id="KW-0143">Chaperone</keyword>
<dbReference type="KEGG" id="asem:NNL22_08185"/>
<evidence type="ECO:0000313" key="7">
    <source>
        <dbReference type="Proteomes" id="UP001164472"/>
    </source>
</evidence>
<evidence type="ECO:0000256" key="1">
    <source>
        <dbReference type="ARBA" id="ARBA00007177"/>
    </source>
</evidence>
<evidence type="ECO:0000256" key="5">
    <source>
        <dbReference type="SAM" id="MobiDB-lite"/>
    </source>
</evidence>
<keyword evidence="2 4" id="KW-0996">Nickel insertion</keyword>
<organism evidence="6 7">
    <name type="scientific">Alkalimarinus sediminis</name>
    <dbReference type="NCBI Taxonomy" id="1632866"/>
    <lineage>
        <taxon>Bacteria</taxon>
        <taxon>Pseudomonadati</taxon>
        <taxon>Pseudomonadota</taxon>
        <taxon>Gammaproteobacteria</taxon>
        <taxon>Alteromonadales</taxon>
        <taxon>Alteromonadaceae</taxon>
        <taxon>Alkalimarinus</taxon>
    </lineage>
</organism>